<dbReference type="SUPFAM" id="SSF53448">
    <property type="entry name" value="Nucleotide-diphospho-sugar transferases"/>
    <property type="match status" value="1"/>
</dbReference>
<feature type="compositionally biased region" description="Acidic residues" evidence="2">
    <location>
        <begin position="413"/>
        <end position="424"/>
    </location>
</feature>
<evidence type="ECO:0000313" key="4">
    <source>
        <dbReference type="Proteomes" id="UP000749646"/>
    </source>
</evidence>
<reference evidence="3" key="1">
    <citation type="journal article" date="2020" name="Fungal Divers.">
        <title>Resolving the Mortierellaceae phylogeny through synthesis of multi-gene phylogenetics and phylogenomics.</title>
        <authorList>
            <person name="Vandepol N."/>
            <person name="Liber J."/>
            <person name="Desiro A."/>
            <person name="Na H."/>
            <person name="Kennedy M."/>
            <person name="Barry K."/>
            <person name="Grigoriev I.V."/>
            <person name="Miller A.N."/>
            <person name="O'Donnell K."/>
            <person name="Stajich J.E."/>
            <person name="Bonito G."/>
        </authorList>
    </citation>
    <scope>NUCLEOTIDE SEQUENCE</scope>
    <source>
        <strain evidence="3">MES-2147</strain>
    </source>
</reference>
<dbReference type="InterPro" id="IPR029044">
    <property type="entry name" value="Nucleotide-diphossugar_trans"/>
</dbReference>
<feature type="compositionally biased region" description="Basic and acidic residues" evidence="2">
    <location>
        <begin position="425"/>
        <end position="434"/>
    </location>
</feature>
<proteinExistence type="inferred from homology"/>
<feature type="region of interest" description="Disordered" evidence="2">
    <location>
        <begin position="413"/>
        <end position="442"/>
    </location>
</feature>
<name>A0A9P6J583_9FUNG</name>
<dbReference type="Proteomes" id="UP000749646">
    <property type="component" value="Unassembled WGS sequence"/>
</dbReference>
<sequence>MLRYKAVAVLAAISALVPLFYLSQWTHLDDDQNKMTSSSKPRTYRLPTEEALNQTSSSLPRKQLIGGNISDNNARISALNTQAFVRFCHSDKDVKHDHGNGDGDDDGGDDNFDSYNEWIEYIKSSGNKGEQTSERDERRPRFLERPWRNWIINLTAMAEPCDRHVHTSAHCLEFLAREHEYLIPSPAAAPSLIDENSVNSSSITMDFHIFWRGPITDKLSLSAHAFLFTQPLDRARLHLWIDSTALPNGLPEDYFKNNFAAPLVTEPLNRFVIIHHWDQAEELAYAYGGGQPQRQRIEQPLKELGVTLSFSSRSVQPVALSDEARFLILNRHGGIYLDADVMLQKDMSPFYDAGVEFAYEWSNTEMYNTAVLRLFPGSLVARRVLDGAKLREAEIFEEKLKMLLEQMIEGEEGDIDVEGDGEDQEGLKPGKEGYRGGGKKEKKVYNKKVRVLDASTTSRNRGRKLKTPRGMRPDEVYHPARLRSYLRPDKKMEGNGLTMMPTAFFDPLWLRVDHAEATGSSDLEKMVQDLHSFPDAFSAIEAVCPAQVNSEDDFPAGPEVFFTGAYAYHWHNNWLASIEPRSWMGLMRKAYDDFVTGQRPNLYGEYFSDYL</sequence>
<keyword evidence="4" id="KW-1185">Reference proteome</keyword>
<accession>A0A9P6J583</accession>
<dbReference type="Gene3D" id="3.90.550.20">
    <property type="match status" value="1"/>
</dbReference>
<comment type="caution">
    <text evidence="3">The sequence shown here is derived from an EMBL/GenBank/DDBJ whole genome shotgun (WGS) entry which is preliminary data.</text>
</comment>
<evidence type="ECO:0000256" key="1">
    <source>
        <dbReference type="ARBA" id="ARBA00009003"/>
    </source>
</evidence>
<dbReference type="Pfam" id="PF04488">
    <property type="entry name" value="Gly_transf_sug"/>
    <property type="match status" value="1"/>
</dbReference>
<evidence type="ECO:0000313" key="3">
    <source>
        <dbReference type="EMBL" id="KAF9963044.1"/>
    </source>
</evidence>
<dbReference type="EMBL" id="JAAAHW010006329">
    <property type="protein sequence ID" value="KAF9963044.1"/>
    <property type="molecule type" value="Genomic_DNA"/>
</dbReference>
<protein>
    <recommendedName>
        <fullName evidence="5">Glycosyltransferase family 32 protein</fullName>
    </recommendedName>
</protein>
<evidence type="ECO:0008006" key="5">
    <source>
        <dbReference type="Google" id="ProtNLM"/>
    </source>
</evidence>
<gene>
    <name evidence="3" type="ORF">BGZ65_006332</name>
</gene>
<organism evidence="3 4">
    <name type="scientific">Modicella reniformis</name>
    <dbReference type="NCBI Taxonomy" id="1440133"/>
    <lineage>
        <taxon>Eukaryota</taxon>
        <taxon>Fungi</taxon>
        <taxon>Fungi incertae sedis</taxon>
        <taxon>Mucoromycota</taxon>
        <taxon>Mortierellomycotina</taxon>
        <taxon>Mortierellomycetes</taxon>
        <taxon>Mortierellales</taxon>
        <taxon>Mortierellaceae</taxon>
        <taxon>Modicella</taxon>
    </lineage>
</organism>
<evidence type="ECO:0000256" key="2">
    <source>
        <dbReference type="SAM" id="MobiDB-lite"/>
    </source>
</evidence>
<comment type="similarity">
    <text evidence="1">Belongs to the glycosyltransferase 32 family.</text>
</comment>
<dbReference type="AlphaFoldDB" id="A0A9P6J583"/>
<dbReference type="OrthoDB" id="409543at2759"/>
<dbReference type="InterPro" id="IPR007577">
    <property type="entry name" value="GlycoTrfase_DXD_sugar-bd_CS"/>
</dbReference>